<dbReference type="InterPro" id="IPR011992">
    <property type="entry name" value="EF-hand-dom_pair"/>
</dbReference>
<name>A0A448WDZ0_9PLAT</name>
<gene>
    <name evidence="1" type="ORF">PXEA_LOCUS2874</name>
</gene>
<reference evidence="1" key="1">
    <citation type="submission" date="2018-11" db="EMBL/GenBank/DDBJ databases">
        <authorList>
            <consortium name="Pathogen Informatics"/>
        </authorList>
    </citation>
    <scope>NUCLEOTIDE SEQUENCE</scope>
</reference>
<evidence type="ECO:0008006" key="3">
    <source>
        <dbReference type="Google" id="ProtNLM"/>
    </source>
</evidence>
<dbReference type="SUPFAM" id="SSF47473">
    <property type="entry name" value="EF-hand"/>
    <property type="match status" value="1"/>
</dbReference>
<organism evidence="1 2">
    <name type="scientific">Protopolystoma xenopodis</name>
    <dbReference type="NCBI Taxonomy" id="117903"/>
    <lineage>
        <taxon>Eukaryota</taxon>
        <taxon>Metazoa</taxon>
        <taxon>Spiralia</taxon>
        <taxon>Lophotrochozoa</taxon>
        <taxon>Platyhelminthes</taxon>
        <taxon>Monogenea</taxon>
        <taxon>Polyopisthocotylea</taxon>
        <taxon>Polystomatidea</taxon>
        <taxon>Polystomatidae</taxon>
        <taxon>Protopolystoma</taxon>
    </lineage>
</organism>
<evidence type="ECO:0000313" key="1">
    <source>
        <dbReference type="EMBL" id="VEL09434.1"/>
    </source>
</evidence>
<keyword evidence="2" id="KW-1185">Reference proteome</keyword>
<accession>A0A448WDZ0</accession>
<protein>
    <recommendedName>
        <fullName evidence="3">EF-hand domain-containing protein</fullName>
    </recommendedName>
</protein>
<dbReference type="AlphaFoldDB" id="A0A448WDZ0"/>
<sequence>MLAQAGEVSFPIIHPTKWQPQGPGGANRPDFGLGTRLKEGLFRLRELRPKFTSVLDCLYYIFEEPFQYVQIAFKRMDIEGNNRIYETDCIKVLREFGLNVDSAELTRLLKPILSYKESSTRGGWSAGLNRTHGVVAADNTVEVIRPGLVPYLRLLKRYQYRGYNTDAGRLIAEIR</sequence>
<evidence type="ECO:0000313" key="2">
    <source>
        <dbReference type="Proteomes" id="UP000784294"/>
    </source>
</evidence>
<dbReference type="Proteomes" id="UP000784294">
    <property type="component" value="Unassembled WGS sequence"/>
</dbReference>
<comment type="caution">
    <text evidence="1">The sequence shown here is derived from an EMBL/GenBank/DDBJ whole genome shotgun (WGS) entry which is preliminary data.</text>
</comment>
<dbReference type="EMBL" id="CAAALY010006317">
    <property type="protein sequence ID" value="VEL09434.1"/>
    <property type="molecule type" value="Genomic_DNA"/>
</dbReference>
<proteinExistence type="predicted"/>
<dbReference type="OrthoDB" id="26525at2759"/>